<accession>A0A1J8QU33</accession>
<dbReference type="OrthoDB" id="2122982at2759"/>
<evidence type="ECO:0000256" key="1">
    <source>
        <dbReference type="SAM" id="MobiDB-lite"/>
    </source>
</evidence>
<dbReference type="Proteomes" id="UP000183567">
    <property type="component" value="Unassembled WGS sequence"/>
</dbReference>
<feature type="region of interest" description="Disordered" evidence="1">
    <location>
        <begin position="283"/>
        <end position="302"/>
    </location>
</feature>
<dbReference type="EMBL" id="LVVM01002278">
    <property type="protein sequence ID" value="OJA16897.1"/>
    <property type="molecule type" value="Genomic_DNA"/>
</dbReference>
<name>A0A1J8QU33_9AGAM</name>
<sequence>MNRQEQDVTIEQAQKTLHDTASNLNSTSAKSLNQADLFVQTVQTVESENDLLNRNAAVFQSASDAIADLSRGDILKKTPGDFLAVATKVMDALDVVKQVHPFVGVAVIAFMAVVNLELKRRENDHRVSSMIAQATDMMGMLLQLKDVKDPDITGPYGETIEGRLQDVMKHIAQDIEDCGNAIDKYCKSKFIVKFFRSDTWANEFLNICKSFSERKDELKLALNIRTALRVDIAIDKLEQLIQMKSERESRFSAAVKLRGGREKCIESPDLLVELVDTSEQWEARPQNRSHIEPPSKNDNRLASKTVSANEQNRLVSVLLRELNTPLHSLLDENRAYFKLAVSIQTSRITDTINASEERIIRTINTNNIFQQVDDPHLRYIWKQMKWRTNVKTQYFIAELHDYYMNRFSHIYCDGRRAGGTLDVSSLMVPVRYPDCISDSAAEGEDHRPAINRADEWCLKYLTVLYVPSLSEGFDGDANSLVSIREVNGFTSAKPSDWSLLQALAYWAAGWRVDSNYYQTRIEEALESMIIAQSNALPENRVCITSYLDSYTITGVKRLIRSIAQLDSEYYDSDLMQLASWRRKAQEEELADKLNAVKYEIDSMDSIKLFGSGRIENFLLPLLYLVIRRHLQIMKLASTVILVVKELQFAAQSIDNILGGVDLRVRQLAGAFSRHGIMMKYPPKLHSWMTIFSLAITVMFRQQGTDPQMRFAWYAHGLYKIWYSPDPNPDDTKYWATNFFNIIDDAELDNIDISALKLGPFSLEGASEQLERPDQPVTSSSGRDPESIKEEYIHLWCLNDFHDNRYHYFDDAPPCISPEEKQRLDIMSRELRREDIQCWSSLAHLCSRKRDLM</sequence>
<organism evidence="2 3">
    <name type="scientific">Rhizopogon vesiculosus</name>
    <dbReference type="NCBI Taxonomy" id="180088"/>
    <lineage>
        <taxon>Eukaryota</taxon>
        <taxon>Fungi</taxon>
        <taxon>Dikarya</taxon>
        <taxon>Basidiomycota</taxon>
        <taxon>Agaricomycotina</taxon>
        <taxon>Agaricomycetes</taxon>
        <taxon>Agaricomycetidae</taxon>
        <taxon>Boletales</taxon>
        <taxon>Suillineae</taxon>
        <taxon>Rhizopogonaceae</taxon>
        <taxon>Rhizopogon</taxon>
    </lineage>
</organism>
<reference evidence="2 3" key="1">
    <citation type="submission" date="2016-03" db="EMBL/GenBank/DDBJ databases">
        <title>Comparative genomics of the ectomycorrhizal sister species Rhizopogon vinicolor and Rhizopogon vesiculosus (Basidiomycota: Boletales) reveals a divergence of the mating type B locus.</title>
        <authorList>
            <person name="Mujic A.B."/>
            <person name="Kuo A."/>
            <person name="Tritt A."/>
            <person name="Lipzen A."/>
            <person name="Chen C."/>
            <person name="Johnson J."/>
            <person name="Sharma A."/>
            <person name="Barry K."/>
            <person name="Grigoriev I.V."/>
            <person name="Spatafora J.W."/>
        </authorList>
    </citation>
    <scope>NUCLEOTIDE SEQUENCE [LARGE SCALE GENOMIC DNA]</scope>
    <source>
        <strain evidence="2 3">AM-OR11-056</strain>
    </source>
</reference>
<proteinExistence type="predicted"/>
<dbReference type="AlphaFoldDB" id="A0A1J8QU33"/>
<evidence type="ECO:0008006" key="4">
    <source>
        <dbReference type="Google" id="ProtNLM"/>
    </source>
</evidence>
<dbReference type="STRING" id="180088.A0A1J8QU33"/>
<feature type="compositionally biased region" description="Basic and acidic residues" evidence="1">
    <location>
        <begin position="289"/>
        <end position="301"/>
    </location>
</feature>
<protein>
    <recommendedName>
        <fullName evidence="4">Fungal STAND N-terminal Goodbye domain-containing protein</fullName>
    </recommendedName>
</protein>
<evidence type="ECO:0000313" key="3">
    <source>
        <dbReference type="Proteomes" id="UP000183567"/>
    </source>
</evidence>
<gene>
    <name evidence="2" type="ORF">AZE42_11473</name>
</gene>
<keyword evidence="3" id="KW-1185">Reference proteome</keyword>
<evidence type="ECO:0000313" key="2">
    <source>
        <dbReference type="EMBL" id="OJA16897.1"/>
    </source>
</evidence>
<comment type="caution">
    <text evidence="2">The sequence shown here is derived from an EMBL/GenBank/DDBJ whole genome shotgun (WGS) entry which is preliminary data.</text>
</comment>